<organism evidence="1 2">
    <name type="scientific">Romanomermis culicivorax</name>
    <name type="common">Nematode worm</name>
    <dbReference type="NCBI Taxonomy" id="13658"/>
    <lineage>
        <taxon>Eukaryota</taxon>
        <taxon>Metazoa</taxon>
        <taxon>Ecdysozoa</taxon>
        <taxon>Nematoda</taxon>
        <taxon>Enoplea</taxon>
        <taxon>Dorylaimia</taxon>
        <taxon>Mermithida</taxon>
        <taxon>Mermithoidea</taxon>
        <taxon>Mermithidae</taxon>
        <taxon>Romanomermis</taxon>
    </lineage>
</organism>
<dbReference type="WBParaSite" id="nRc.2.0.1.t20940-RA">
    <property type="protein sequence ID" value="nRc.2.0.1.t20940-RA"/>
    <property type="gene ID" value="nRc.2.0.1.g20940"/>
</dbReference>
<evidence type="ECO:0000313" key="2">
    <source>
        <dbReference type="WBParaSite" id="nRc.2.0.1.t20940-RA"/>
    </source>
</evidence>
<dbReference type="AlphaFoldDB" id="A0A915J483"/>
<name>A0A915J483_ROMCU</name>
<protein>
    <submittedName>
        <fullName evidence="2">Uncharacterized protein</fullName>
    </submittedName>
</protein>
<evidence type="ECO:0000313" key="1">
    <source>
        <dbReference type="Proteomes" id="UP000887565"/>
    </source>
</evidence>
<sequence>MPISSVIQAEMKRQQKTLATRNWLTGLEFLAMKRSNSINVNFRNPNTVASFKAAALMAIKPTGVCNNFFSVKILAKTGKA</sequence>
<keyword evidence="1" id="KW-1185">Reference proteome</keyword>
<dbReference type="Proteomes" id="UP000887565">
    <property type="component" value="Unplaced"/>
</dbReference>
<reference evidence="2" key="1">
    <citation type="submission" date="2022-11" db="UniProtKB">
        <authorList>
            <consortium name="WormBaseParasite"/>
        </authorList>
    </citation>
    <scope>IDENTIFICATION</scope>
</reference>
<proteinExistence type="predicted"/>
<accession>A0A915J483</accession>